<organism evidence="3 4">
    <name type="scientific">Cytospora schulzeri</name>
    <dbReference type="NCBI Taxonomy" id="448051"/>
    <lineage>
        <taxon>Eukaryota</taxon>
        <taxon>Fungi</taxon>
        <taxon>Dikarya</taxon>
        <taxon>Ascomycota</taxon>
        <taxon>Pezizomycotina</taxon>
        <taxon>Sordariomycetes</taxon>
        <taxon>Sordariomycetidae</taxon>
        <taxon>Diaporthales</taxon>
        <taxon>Cytosporaceae</taxon>
        <taxon>Cytospora</taxon>
    </lineage>
</organism>
<feature type="domain" description="Ecp2 effector protein-like" evidence="2">
    <location>
        <begin position="55"/>
        <end position="157"/>
    </location>
</feature>
<feature type="chain" id="PRO_5019394824" description="Ecp2 effector protein-like domain-containing protein" evidence="1">
    <location>
        <begin position="20"/>
        <end position="218"/>
    </location>
</feature>
<accession>A0A423WI60</accession>
<protein>
    <recommendedName>
        <fullName evidence="2">Ecp2 effector protein-like domain-containing protein</fullName>
    </recommendedName>
</protein>
<dbReference type="Pfam" id="PF14856">
    <property type="entry name" value="Hce2"/>
    <property type="match status" value="1"/>
</dbReference>
<keyword evidence="1" id="KW-0732">Signal</keyword>
<evidence type="ECO:0000259" key="2">
    <source>
        <dbReference type="Pfam" id="PF14856"/>
    </source>
</evidence>
<proteinExistence type="predicted"/>
<sequence>MNLLVTIAMLANLAYLAAAAAVATMPNNNNQAAVDNLEKRTEVTFAWGRYPIQNCSSPSLGRSPPEHSISVKDCEWVLKMITSNNGGYFELWNFDSAGYKPIVGYKTCVLAVSHAVTKNSSDYAVIGNDDVAAIMKLALANFQHDGHVATVTGNMTCGPNNANIGILVYNGLMGGADGVPVNAGTTTMLGDAWGGATGTGRAPALPSVTMTLANMTLV</sequence>
<gene>
    <name evidence="3" type="ORF">VMCG_05750</name>
</gene>
<dbReference type="InterPro" id="IPR029226">
    <property type="entry name" value="Ecp2-like"/>
</dbReference>
<feature type="signal peptide" evidence="1">
    <location>
        <begin position="1"/>
        <end position="19"/>
    </location>
</feature>
<dbReference type="EMBL" id="LKEA01000016">
    <property type="protein sequence ID" value="ROW02997.1"/>
    <property type="molecule type" value="Genomic_DNA"/>
</dbReference>
<name>A0A423WI60_9PEZI</name>
<evidence type="ECO:0000313" key="3">
    <source>
        <dbReference type="EMBL" id="ROW02997.1"/>
    </source>
</evidence>
<comment type="caution">
    <text evidence="3">The sequence shown here is derived from an EMBL/GenBank/DDBJ whole genome shotgun (WGS) entry which is preliminary data.</text>
</comment>
<evidence type="ECO:0000313" key="4">
    <source>
        <dbReference type="Proteomes" id="UP000283895"/>
    </source>
</evidence>
<evidence type="ECO:0000256" key="1">
    <source>
        <dbReference type="SAM" id="SignalP"/>
    </source>
</evidence>
<dbReference type="Proteomes" id="UP000283895">
    <property type="component" value="Unassembled WGS sequence"/>
</dbReference>
<reference evidence="3 4" key="1">
    <citation type="submission" date="2015-09" db="EMBL/GenBank/DDBJ databases">
        <title>Host preference determinants of Valsa canker pathogens revealed by comparative genomics.</title>
        <authorList>
            <person name="Yin Z."/>
            <person name="Huang L."/>
        </authorList>
    </citation>
    <scope>NUCLEOTIDE SEQUENCE [LARGE SCALE GENOMIC DNA]</scope>
    <source>
        <strain evidence="3 4">03-1</strain>
    </source>
</reference>
<keyword evidence="4" id="KW-1185">Reference proteome</keyword>
<dbReference type="OrthoDB" id="5237078at2759"/>
<dbReference type="AlphaFoldDB" id="A0A423WI60"/>